<evidence type="ECO:0000256" key="8">
    <source>
        <dbReference type="ARBA" id="ARBA00022840"/>
    </source>
</evidence>
<keyword evidence="16" id="KW-0675">Receptor</keyword>
<dbReference type="EMBL" id="JANAVB010000196">
    <property type="protein sequence ID" value="KAJ6854121.1"/>
    <property type="molecule type" value="Genomic_DNA"/>
</dbReference>
<dbReference type="PROSITE" id="PS00107">
    <property type="entry name" value="PROTEIN_KINASE_ATP"/>
    <property type="match status" value="1"/>
</dbReference>
<evidence type="ECO:0000259" key="15">
    <source>
        <dbReference type="PROSITE" id="PS50011"/>
    </source>
</evidence>
<dbReference type="InterPro" id="IPR017441">
    <property type="entry name" value="Protein_kinase_ATP_BS"/>
</dbReference>
<keyword evidence="11" id="KW-0325">Glycoprotein</keyword>
<dbReference type="CDD" id="cd14066">
    <property type="entry name" value="STKc_IRAK"/>
    <property type="match status" value="1"/>
</dbReference>
<keyword evidence="9 13" id="KW-1133">Transmembrane helix</keyword>
<dbReference type="SUPFAM" id="SSF56112">
    <property type="entry name" value="Protein kinase-like (PK-like)"/>
    <property type="match status" value="1"/>
</dbReference>
<keyword evidence="4 13" id="KW-0812">Transmembrane</keyword>
<protein>
    <submittedName>
        <fullName evidence="16">LEAF RUST 10 DISEASE-RESISTANCE LOCUS RECEPTOR-LIKE PROTEIN KINASE-like 1.2</fullName>
    </submittedName>
</protein>
<evidence type="ECO:0000256" key="5">
    <source>
        <dbReference type="ARBA" id="ARBA00022729"/>
    </source>
</evidence>
<evidence type="ECO:0000256" key="14">
    <source>
        <dbReference type="SAM" id="SignalP"/>
    </source>
</evidence>
<feature type="signal peptide" evidence="14">
    <location>
        <begin position="1"/>
        <end position="22"/>
    </location>
</feature>
<gene>
    <name evidence="16" type="ORF">M6B38_101485</name>
</gene>
<dbReference type="AlphaFoldDB" id="A0AAX6IM76"/>
<evidence type="ECO:0000256" key="11">
    <source>
        <dbReference type="ARBA" id="ARBA00023180"/>
    </source>
</evidence>
<dbReference type="InterPro" id="IPR011009">
    <property type="entry name" value="Kinase-like_dom_sf"/>
</dbReference>
<evidence type="ECO:0000313" key="16">
    <source>
        <dbReference type="EMBL" id="KAJ6854121.1"/>
    </source>
</evidence>
<organism evidence="16 17">
    <name type="scientific">Iris pallida</name>
    <name type="common">Sweet iris</name>
    <dbReference type="NCBI Taxonomy" id="29817"/>
    <lineage>
        <taxon>Eukaryota</taxon>
        <taxon>Viridiplantae</taxon>
        <taxon>Streptophyta</taxon>
        <taxon>Embryophyta</taxon>
        <taxon>Tracheophyta</taxon>
        <taxon>Spermatophyta</taxon>
        <taxon>Magnoliopsida</taxon>
        <taxon>Liliopsida</taxon>
        <taxon>Asparagales</taxon>
        <taxon>Iridaceae</taxon>
        <taxon>Iridoideae</taxon>
        <taxon>Irideae</taxon>
        <taxon>Iris</taxon>
    </lineage>
</organism>
<reference evidence="16" key="1">
    <citation type="journal article" date="2023" name="GigaByte">
        <title>Genome assembly of the bearded iris, Iris pallida Lam.</title>
        <authorList>
            <person name="Bruccoleri R.E."/>
            <person name="Oakeley E.J."/>
            <person name="Faust A.M.E."/>
            <person name="Altorfer M."/>
            <person name="Dessus-Babus S."/>
            <person name="Burckhardt D."/>
            <person name="Oertli M."/>
            <person name="Naumann U."/>
            <person name="Petersen F."/>
            <person name="Wong J."/>
        </authorList>
    </citation>
    <scope>NUCLEOTIDE SEQUENCE</scope>
    <source>
        <strain evidence="16">GSM-AAB239-AS_SAM_17_03QT</strain>
    </source>
</reference>
<name>A0AAX6IM76_IRIPA</name>
<dbReference type="PANTHER" id="PTHR46008">
    <property type="entry name" value="LEAF RUST 10 DISEASE-RESISTANCE LOCUS RECEPTOR-LIKE PROTEIN KINASE-LIKE 1.4"/>
    <property type="match status" value="1"/>
</dbReference>
<evidence type="ECO:0000256" key="1">
    <source>
        <dbReference type="ARBA" id="ARBA00004167"/>
    </source>
</evidence>
<dbReference type="GO" id="GO:0004674">
    <property type="term" value="F:protein serine/threonine kinase activity"/>
    <property type="evidence" value="ECO:0007669"/>
    <property type="project" value="UniProtKB-KW"/>
</dbReference>
<keyword evidence="6 12" id="KW-0547">Nucleotide-binding</keyword>
<keyword evidence="2" id="KW-0723">Serine/threonine-protein kinase</keyword>
<keyword evidence="7 16" id="KW-0418">Kinase</keyword>
<dbReference type="InterPro" id="IPR000719">
    <property type="entry name" value="Prot_kinase_dom"/>
</dbReference>
<comment type="caution">
    <text evidence="16">The sequence shown here is derived from an EMBL/GenBank/DDBJ whole genome shotgun (WGS) entry which is preliminary data.</text>
</comment>
<evidence type="ECO:0000256" key="12">
    <source>
        <dbReference type="PROSITE-ProRule" id="PRU10141"/>
    </source>
</evidence>
<sequence length="661" mass="74348">MSTAITCFLFLYSSLLPLFAHSYGCPAYRFPCGAYNLTIQYPFYTTPAAGGVCPGIHRIQCINLVPLIEFQGQTGFLYPVWNISYPEKTLVIHDLRLSSYFRASDCVFLYDFSSPVPGFNLPRVSQSLNSSQPFFDCHQNTYDFSHDVFEELYNLTPCRDYSLFYSSSDYQSLGVAPSYCSTSDDLWFDWKLSYGDGEEDGSLSLLSAGFSRKWTPFPNCFSCGKIGVNCSGNGGGQPSCGCRNQCWGSKPSSKSHHSWRIVVGVIVLVVGFVVVCTLCFFCYRRKLRQRLHSLTILGRNSSSNPPSKELESISFHCQTPLFSYEELEEATKGFDRSEELGDGGYGTVYKGVLRDGRTVAVKRLYETNYKRVEQFVNEVEILSRLRHPNLVTLYGCTSPNSPHLLLVYEYIPNGTLADHLHDPLRSRSLPISLRLSMAIDAAAALSYLHSVDIIHRDVKTHNILVDQNYNVKVADFGLSRLFPTNATHISTAPQGTPGYLDPEYHRFYQLTDKSDVYSYGVVLMELLSSRPAVDVGRQPNEISLAMMSISKIQKGELDQIVDPALNCGCDQEVSRAVTQIAELAFRCLQMDREMRPSIKEVVEELREILKALCCRGEVTDAEAKVRDDIRLLKETSSTMFFSPKSVIDKWLSRSTMPNLSK</sequence>
<dbReference type="SMART" id="SM00220">
    <property type="entry name" value="S_TKc"/>
    <property type="match status" value="1"/>
</dbReference>
<comment type="subcellular location">
    <subcellularLocation>
        <location evidence="1">Membrane</location>
        <topology evidence="1">Single-pass membrane protein</topology>
    </subcellularLocation>
</comment>
<dbReference type="PROSITE" id="PS50011">
    <property type="entry name" value="PROTEIN_KINASE_DOM"/>
    <property type="match status" value="1"/>
</dbReference>
<accession>A0AAX6IM76</accession>
<dbReference type="GO" id="GO:0005524">
    <property type="term" value="F:ATP binding"/>
    <property type="evidence" value="ECO:0007669"/>
    <property type="project" value="UniProtKB-UniRule"/>
</dbReference>
<keyword evidence="5 14" id="KW-0732">Signal</keyword>
<dbReference type="PROSITE" id="PS00108">
    <property type="entry name" value="PROTEIN_KINASE_ST"/>
    <property type="match status" value="1"/>
</dbReference>
<dbReference type="FunFam" id="3.30.200.20:FF:000162">
    <property type="entry name" value="Adenine nucleotide alpha hydrolase-like domain kinase"/>
    <property type="match status" value="1"/>
</dbReference>
<evidence type="ECO:0000256" key="4">
    <source>
        <dbReference type="ARBA" id="ARBA00022692"/>
    </source>
</evidence>
<evidence type="ECO:0000256" key="13">
    <source>
        <dbReference type="SAM" id="Phobius"/>
    </source>
</evidence>
<evidence type="ECO:0000256" key="10">
    <source>
        <dbReference type="ARBA" id="ARBA00023136"/>
    </source>
</evidence>
<evidence type="ECO:0000256" key="6">
    <source>
        <dbReference type="ARBA" id="ARBA00022741"/>
    </source>
</evidence>
<dbReference type="Proteomes" id="UP001140949">
    <property type="component" value="Unassembled WGS sequence"/>
</dbReference>
<dbReference type="Pfam" id="PF07714">
    <property type="entry name" value="PK_Tyr_Ser-Thr"/>
    <property type="match status" value="1"/>
</dbReference>
<feature type="binding site" evidence="12">
    <location>
        <position position="362"/>
    </location>
    <ligand>
        <name>ATP</name>
        <dbReference type="ChEBI" id="CHEBI:30616"/>
    </ligand>
</feature>
<proteinExistence type="predicted"/>
<dbReference type="Gene3D" id="3.30.200.20">
    <property type="entry name" value="Phosphorylase Kinase, domain 1"/>
    <property type="match status" value="1"/>
</dbReference>
<evidence type="ECO:0000256" key="2">
    <source>
        <dbReference type="ARBA" id="ARBA00022527"/>
    </source>
</evidence>
<dbReference type="InterPro" id="IPR008271">
    <property type="entry name" value="Ser/Thr_kinase_AS"/>
</dbReference>
<feature type="chain" id="PRO_5043646342" evidence="14">
    <location>
        <begin position="23"/>
        <end position="661"/>
    </location>
</feature>
<evidence type="ECO:0000313" key="17">
    <source>
        <dbReference type="Proteomes" id="UP001140949"/>
    </source>
</evidence>
<dbReference type="GO" id="GO:0005886">
    <property type="term" value="C:plasma membrane"/>
    <property type="evidence" value="ECO:0007669"/>
    <property type="project" value="UniProtKB-ARBA"/>
</dbReference>
<evidence type="ECO:0000256" key="9">
    <source>
        <dbReference type="ARBA" id="ARBA00022989"/>
    </source>
</evidence>
<evidence type="ECO:0000256" key="7">
    <source>
        <dbReference type="ARBA" id="ARBA00022777"/>
    </source>
</evidence>
<keyword evidence="17" id="KW-1185">Reference proteome</keyword>
<evidence type="ECO:0000256" key="3">
    <source>
        <dbReference type="ARBA" id="ARBA00022679"/>
    </source>
</evidence>
<keyword evidence="8 12" id="KW-0067">ATP-binding</keyword>
<feature type="transmembrane region" description="Helical" evidence="13">
    <location>
        <begin position="259"/>
        <end position="283"/>
    </location>
</feature>
<dbReference type="InterPro" id="IPR001245">
    <property type="entry name" value="Ser-Thr/Tyr_kinase_cat_dom"/>
</dbReference>
<dbReference type="Gene3D" id="1.10.510.10">
    <property type="entry name" value="Transferase(Phosphotransferase) domain 1"/>
    <property type="match status" value="1"/>
</dbReference>
<keyword evidence="3" id="KW-0808">Transferase</keyword>
<dbReference type="PANTHER" id="PTHR46008:SF2">
    <property type="entry name" value="LEAF RUST 10 DISEASE-RESISTANCE LOCUS RECEPTOR-LIKE PROTEIN KINASE-LIKE 1.4"/>
    <property type="match status" value="1"/>
</dbReference>
<dbReference type="FunFam" id="1.10.510.10:FF:000161">
    <property type="entry name" value="Wall-associated receptor kinase-like 20"/>
    <property type="match status" value="1"/>
</dbReference>
<reference evidence="16" key="2">
    <citation type="submission" date="2023-04" db="EMBL/GenBank/DDBJ databases">
        <authorList>
            <person name="Bruccoleri R.E."/>
            <person name="Oakeley E.J."/>
            <person name="Faust A.-M."/>
            <person name="Dessus-Babus S."/>
            <person name="Altorfer M."/>
            <person name="Burckhardt D."/>
            <person name="Oertli M."/>
            <person name="Naumann U."/>
            <person name="Petersen F."/>
            <person name="Wong J."/>
        </authorList>
    </citation>
    <scope>NUCLEOTIDE SEQUENCE</scope>
    <source>
        <strain evidence="16">GSM-AAB239-AS_SAM_17_03QT</strain>
        <tissue evidence="16">Leaf</tissue>
    </source>
</reference>
<feature type="domain" description="Protein kinase" evidence="15">
    <location>
        <begin position="334"/>
        <end position="609"/>
    </location>
</feature>
<keyword evidence="10 13" id="KW-0472">Membrane</keyword>